<dbReference type="OrthoDB" id="260795at2759"/>
<protein>
    <submittedName>
        <fullName evidence="2">Uncharacterized protein</fullName>
    </submittedName>
</protein>
<accession>A0A7G2CKK6</accession>
<reference evidence="2 3" key="1">
    <citation type="submission" date="2020-08" db="EMBL/GenBank/DDBJ databases">
        <authorList>
            <person name="Newling K."/>
            <person name="Davey J."/>
            <person name="Forrester S."/>
        </authorList>
    </citation>
    <scope>NUCLEOTIDE SEQUENCE [LARGE SCALE GENOMIC DNA]</scope>
    <source>
        <strain evidence="3">Crithidia deanei Carvalho (ATCC PRA-265)</strain>
    </source>
</reference>
<evidence type="ECO:0000256" key="1">
    <source>
        <dbReference type="SAM" id="MobiDB-lite"/>
    </source>
</evidence>
<organism evidence="2 3">
    <name type="scientific">Angomonas deanei</name>
    <dbReference type="NCBI Taxonomy" id="59799"/>
    <lineage>
        <taxon>Eukaryota</taxon>
        <taxon>Discoba</taxon>
        <taxon>Euglenozoa</taxon>
        <taxon>Kinetoplastea</taxon>
        <taxon>Metakinetoplastina</taxon>
        <taxon>Trypanosomatida</taxon>
        <taxon>Trypanosomatidae</taxon>
        <taxon>Strigomonadinae</taxon>
        <taxon>Angomonas</taxon>
    </lineage>
</organism>
<gene>
    <name evidence="2" type="ORF">ADEAN_000659600</name>
</gene>
<feature type="region of interest" description="Disordered" evidence="1">
    <location>
        <begin position="106"/>
        <end position="168"/>
    </location>
</feature>
<dbReference type="Proteomes" id="UP000515908">
    <property type="component" value="Chromosome 13"/>
</dbReference>
<feature type="compositionally biased region" description="Polar residues" evidence="1">
    <location>
        <begin position="137"/>
        <end position="148"/>
    </location>
</feature>
<evidence type="ECO:0000313" key="3">
    <source>
        <dbReference type="Proteomes" id="UP000515908"/>
    </source>
</evidence>
<evidence type="ECO:0000313" key="2">
    <source>
        <dbReference type="EMBL" id="CAD2219103.1"/>
    </source>
</evidence>
<sequence>MFRYLGRVLLYDAKDLKSKMIFERAKRMKMKSGVAAHEINEREVAQEAGLVPPDCVSTEEFEENRKKLLRMLETQKLNRISRREAFLTWQAGQREKGAAQRLARQTRKQEKYKRHHYHSQKGKLLPLSFTDERDLDSPQNSVFSSNRLDSPHPRTASSVTDFLRRQRQ</sequence>
<feature type="compositionally biased region" description="Basic residues" evidence="1">
    <location>
        <begin position="106"/>
        <end position="121"/>
    </location>
</feature>
<proteinExistence type="predicted"/>
<dbReference type="AlphaFoldDB" id="A0A7G2CKK6"/>
<keyword evidence="3" id="KW-1185">Reference proteome</keyword>
<dbReference type="VEuPathDB" id="TriTrypDB:ADEAN_000659600"/>
<dbReference type="EMBL" id="LR877157">
    <property type="protein sequence ID" value="CAD2219103.1"/>
    <property type="molecule type" value="Genomic_DNA"/>
</dbReference>
<name>A0A7G2CKK6_9TRYP</name>